<dbReference type="AlphaFoldDB" id="A0AAE0XRB4"/>
<dbReference type="EMBL" id="JAWDGP010007770">
    <property type="protein sequence ID" value="KAK3705510.1"/>
    <property type="molecule type" value="Genomic_DNA"/>
</dbReference>
<reference evidence="1" key="1">
    <citation type="journal article" date="2023" name="G3 (Bethesda)">
        <title>A reference genome for the long-term kleptoplast-retaining sea slug Elysia crispata morphotype clarki.</title>
        <authorList>
            <person name="Eastman K.E."/>
            <person name="Pendleton A.L."/>
            <person name="Shaikh M.A."/>
            <person name="Suttiyut T."/>
            <person name="Ogas R."/>
            <person name="Tomko P."/>
            <person name="Gavelis G."/>
            <person name="Widhalm J.R."/>
            <person name="Wisecaver J.H."/>
        </authorList>
    </citation>
    <scope>NUCLEOTIDE SEQUENCE</scope>
    <source>
        <strain evidence="1">ECLA1</strain>
    </source>
</reference>
<organism evidence="1 2">
    <name type="scientific">Elysia crispata</name>
    <name type="common">lettuce slug</name>
    <dbReference type="NCBI Taxonomy" id="231223"/>
    <lineage>
        <taxon>Eukaryota</taxon>
        <taxon>Metazoa</taxon>
        <taxon>Spiralia</taxon>
        <taxon>Lophotrochozoa</taxon>
        <taxon>Mollusca</taxon>
        <taxon>Gastropoda</taxon>
        <taxon>Heterobranchia</taxon>
        <taxon>Euthyneura</taxon>
        <taxon>Panpulmonata</taxon>
        <taxon>Sacoglossa</taxon>
        <taxon>Placobranchoidea</taxon>
        <taxon>Plakobranchidae</taxon>
        <taxon>Elysia</taxon>
    </lineage>
</organism>
<sequence>MRINTAMLNKDCAMFQVPVVGLGHDDLEPSSTDGTYRNRLLTHSLESTHAPPRSTPEARTARARWACSPFSSVAVAVAGCALSPRALRAAAFPVTACTNPCALSKPTEPQTCLVAMCVLSWRLTCVGNLKCRSRSSHRSGRRSSRPECFPLPLFVLTNTRCDVSVSTKTLCAAVNIVLKPLRFGMSLVRLDRVQFCHRQISVAGAWYQKSEFQAYST</sequence>
<evidence type="ECO:0000313" key="2">
    <source>
        <dbReference type="Proteomes" id="UP001283361"/>
    </source>
</evidence>
<proteinExistence type="predicted"/>
<name>A0AAE0XRB4_9GAST</name>
<accession>A0AAE0XRB4</accession>
<dbReference type="Proteomes" id="UP001283361">
    <property type="component" value="Unassembled WGS sequence"/>
</dbReference>
<gene>
    <name evidence="1" type="ORF">RRG08_041384</name>
</gene>
<protein>
    <submittedName>
        <fullName evidence="1">Uncharacterized protein</fullName>
    </submittedName>
</protein>
<comment type="caution">
    <text evidence="1">The sequence shown here is derived from an EMBL/GenBank/DDBJ whole genome shotgun (WGS) entry which is preliminary data.</text>
</comment>
<evidence type="ECO:0000313" key="1">
    <source>
        <dbReference type="EMBL" id="KAK3705510.1"/>
    </source>
</evidence>
<keyword evidence="2" id="KW-1185">Reference proteome</keyword>